<comment type="caution">
    <text evidence="3">The sequence shown here is derived from an EMBL/GenBank/DDBJ whole genome shotgun (WGS) entry which is preliminary data.</text>
</comment>
<keyword evidence="4" id="KW-1185">Reference proteome</keyword>
<feature type="compositionally biased region" description="Polar residues" evidence="1">
    <location>
        <begin position="23"/>
        <end position="41"/>
    </location>
</feature>
<feature type="region of interest" description="Disordered" evidence="1">
    <location>
        <begin position="22"/>
        <end position="41"/>
    </location>
</feature>
<dbReference type="InterPro" id="IPR054464">
    <property type="entry name" value="ULD_fung"/>
</dbReference>
<organism evidence="3 4">
    <name type="scientific">Gymnopilus junonius</name>
    <name type="common">Spectacular rustgill mushroom</name>
    <name type="synonym">Gymnopilus spectabilis subsp. junonius</name>
    <dbReference type="NCBI Taxonomy" id="109634"/>
    <lineage>
        <taxon>Eukaryota</taxon>
        <taxon>Fungi</taxon>
        <taxon>Dikarya</taxon>
        <taxon>Basidiomycota</taxon>
        <taxon>Agaricomycotina</taxon>
        <taxon>Agaricomycetes</taxon>
        <taxon>Agaricomycetidae</taxon>
        <taxon>Agaricales</taxon>
        <taxon>Agaricineae</taxon>
        <taxon>Hymenogastraceae</taxon>
        <taxon>Gymnopilus</taxon>
    </lineage>
</organism>
<sequence>MMLPIKTLAKVTKIRRRGVESRQIVNQESSGPSNIVGPSSADESQSAITIYNSQSQTTNSDTTVSTQIRECATFGLSLLQPVVGGVPLAGPALNAVVCSLLGVLNTLNQRDRNKRAVQNLTTKLTVLEYHLNTTTINLVSIENLRTRLTKRLGDILDILKKMRPFKISKNAQVMQDLIQCSVDIEYYLQEFSVLGVVCVENEVSDFKVQLQKFMDSSTQLNPALSGVVKVIDPTGKEYSIPLDFCYSYEQFDKALLALFEGGTKRMKLMQSYVECGMIDFHFKKGNQGRRGERKKNSWDYMEAGMTIQMGLILQGCLGPSRRFKCPKCRLCVIDTGEDLSADCRYCEVRFQISMADEFYPYTWEWNAGARNSIYKRIDNNFTSEPFVEDSDLETIRHFRLVMVTKEIIIKSSGEDLDDPLAFYNRYDDLDYSLRQCFKAMSILRMGMTMQYFI</sequence>
<name>A0A9P5N7X2_GYMJU</name>
<gene>
    <name evidence="3" type="ORF">CPB84DRAFT_647864</name>
</gene>
<dbReference type="Pfam" id="PF22893">
    <property type="entry name" value="ULD_2"/>
    <property type="match status" value="1"/>
</dbReference>
<proteinExistence type="predicted"/>
<evidence type="ECO:0000313" key="4">
    <source>
        <dbReference type="Proteomes" id="UP000724874"/>
    </source>
</evidence>
<dbReference type="Proteomes" id="UP000724874">
    <property type="component" value="Unassembled WGS sequence"/>
</dbReference>
<dbReference type="EMBL" id="JADNYJ010000244">
    <property type="protein sequence ID" value="KAF8873204.1"/>
    <property type="molecule type" value="Genomic_DNA"/>
</dbReference>
<reference evidence="3" key="1">
    <citation type="submission" date="2020-11" db="EMBL/GenBank/DDBJ databases">
        <authorList>
            <consortium name="DOE Joint Genome Institute"/>
            <person name="Ahrendt S."/>
            <person name="Riley R."/>
            <person name="Andreopoulos W."/>
            <person name="LaButti K."/>
            <person name="Pangilinan J."/>
            <person name="Ruiz-duenas F.J."/>
            <person name="Barrasa J.M."/>
            <person name="Sanchez-Garcia M."/>
            <person name="Camarero S."/>
            <person name="Miyauchi S."/>
            <person name="Serrano A."/>
            <person name="Linde D."/>
            <person name="Babiker R."/>
            <person name="Drula E."/>
            <person name="Ayuso-Fernandez I."/>
            <person name="Pacheco R."/>
            <person name="Padilla G."/>
            <person name="Ferreira P."/>
            <person name="Barriuso J."/>
            <person name="Kellner H."/>
            <person name="Castanera R."/>
            <person name="Alfaro M."/>
            <person name="Ramirez L."/>
            <person name="Pisabarro A.G."/>
            <person name="Kuo A."/>
            <person name="Tritt A."/>
            <person name="Lipzen A."/>
            <person name="He G."/>
            <person name="Yan M."/>
            <person name="Ng V."/>
            <person name="Cullen D."/>
            <person name="Martin F."/>
            <person name="Rosso M.-N."/>
            <person name="Henrissat B."/>
            <person name="Hibbett D."/>
            <person name="Martinez A.T."/>
            <person name="Grigoriev I.V."/>
        </authorList>
    </citation>
    <scope>NUCLEOTIDE SEQUENCE</scope>
    <source>
        <strain evidence="3">AH 44721</strain>
    </source>
</reference>
<dbReference type="AlphaFoldDB" id="A0A9P5N7X2"/>
<evidence type="ECO:0000256" key="1">
    <source>
        <dbReference type="SAM" id="MobiDB-lite"/>
    </source>
</evidence>
<evidence type="ECO:0000259" key="2">
    <source>
        <dbReference type="Pfam" id="PF22893"/>
    </source>
</evidence>
<evidence type="ECO:0000313" key="3">
    <source>
        <dbReference type="EMBL" id="KAF8873204.1"/>
    </source>
</evidence>
<accession>A0A9P5N7X2</accession>
<protein>
    <recommendedName>
        <fullName evidence="2">Ubiquitin-like domain-containing protein</fullName>
    </recommendedName>
</protein>
<feature type="domain" description="Ubiquitin-like" evidence="2">
    <location>
        <begin position="227"/>
        <end position="313"/>
    </location>
</feature>
<dbReference type="OrthoDB" id="3059203at2759"/>